<dbReference type="Gene3D" id="1.10.357.10">
    <property type="entry name" value="Tetracycline Repressor, domain 2"/>
    <property type="match status" value="1"/>
</dbReference>
<evidence type="ECO:0000256" key="4">
    <source>
        <dbReference type="PROSITE-ProRule" id="PRU00335"/>
    </source>
</evidence>
<evidence type="ECO:0000313" key="7">
    <source>
        <dbReference type="Proteomes" id="UP000548582"/>
    </source>
</evidence>
<gene>
    <name evidence="6" type="ORF">GWK16_19735</name>
</gene>
<keyword evidence="3" id="KW-0804">Transcription</keyword>
<dbReference type="InterPro" id="IPR054156">
    <property type="entry name" value="YxaF_TetR_C"/>
</dbReference>
<evidence type="ECO:0000259" key="5">
    <source>
        <dbReference type="PROSITE" id="PS50977"/>
    </source>
</evidence>
<accession>A0A848EJC5</accession>
<proteinExistence type="predicted"/>
<evidence type="ECO:0000256" key="1">
    <source>
        <dbReference type="ARBA" id="ARBA00023015"/>
    </source>
</evidence>
<keyword evidence="2 4" id="KW-0238">DNA-binding</keyword>
<feature type="DNA-binding region" description="H-T-H motif" evidence="4">
    <location>
        <begin position="32"/>
        <end position="51"/>
    </location>
</feature>
<dbReference type="PROSITE" id="PS50977">
    <property type="entry name" value="HTH_TETR_2"/>
    <property type="match status" value="1"/>
</dbReference>
<dbReference type="PANTHER" id="PTHR47506">
    <property type="entry name" value="TRANSCRIPTIONAL REGULATORY PROTEIN"/>
    <property type="match status" value="1"/>
</dbReference>
<dbReference type="EMBL" id="JABBKX010000008">
    <property type="protein sequence ID" value="NMJ43488.1"/>
    <property type="molecule type" value="Genomic_DNA"/>
</dbReference>
<dbReference type="Pfam" id="PF21993">
    <property type="entry name" value="TetR_C_13_2"/>
    <property type="match status" value="1"/>
</dbReference>
<evidence type="ECO:0000256" key="2">
    <source>
        <dbReference type="ARBA" id="ARBA00023125"/>
    </source>
</evidence>
<dbReference type="SUPFAM" id="SSF46689">
    <property type="entry name" value="Homeodomain-like"/>
    <property type="match status" value="1"/>
</dbReference>
<dbReference type="InterPro" id="IPR023772">
    <property type="entry name" value="DNA-bd_HTH_TetR-type_CS"/>
</dbReference>
<keyword evidence="7" id="KW-1185">Reference proteome</keyword>
<dbReference type="AlphaFoldDB" id="A0A848EJC5"/>
<dbReference type="Proteomes" id="UP000548582">
    <property type="component" value="Unassembled WGS sequence"/>
</dbReference>
<dbReference type="InterPro" id="IPR036271">
    <property type="entry name" value="Tet_transcr_reg_TetR-rel_C_sf"/>
</dbReference>
<name>A0A848EJC5_9PROT</name>
<dbReference type="GO" id="GO:0003677">
    <property type="term" value="F:DNA binding"/>
    <property type="evidence" value="ECO:0007669"/>
    <property type="project" value="UniProtKB-UniRule"/>
</dbReference>
<sequence>MERTPRRTGDARARLLDAALVQIRTRGYEATSIDDLCRAAGVTKGAFFHHFRSKEELGIAAAARFLEWLEALFVRSGWRDHADPLQRVLAYVDFRTAILRGEIPHFTCLIGMMVQETFSTHPALQAACEAGIRSHLAPLEAEIEAAFASHGIEGVSAAGLALHIMAVIQGGFVLAKAAGGPAPAIECMHHLRRYIECLFAVPGQREGTGP</sequence>
<organism evidence="6 7">
    <name type="scientific">Neoroseomonas marina</name>
    <dbReference type="NCBI Taxonomy" id="1232220"/>
    <lineage>
        <taxon>Bacteria</taxon>
        <taxon>Pseudomonadati</taxon>
        <taxon>Pseudomonadota</taxon>
        <taxon>Alphaproteobacteria</taxon>
        <taxon>Acetobacterales</taxon>
        <taxon>Acetobacteraceae</taxon>
        <taxon>Neoroseomonas</taxon>
    </lineage>
</organism>
<dbReference type="PROSITE" id="PS01081">
    <property type="entry name" value="HTH_TETR_1"/>
    <property type="match status" value="1"/>
</dbReference>
<feature type="domain" description="HTH tetR-type" evidence="5">
    <location>
        <begin position="9"/>
        <end position="69"/>
    </location>
</feature>
<dbReference type="Pfam" id="PF00440">
    <property type="entry name" value="TetR_N"/>
    <property type="match status" value="1"/>
</dbReference>
<dbReference type="SUPFAM" id="SSF48498">
    <property type="entry name" value="Tetracyclin repressor-like, C-terminal domain"/>
    <property type="match status" value="1"/>
</dbReference>
<reference evidence="6 7" key="1">
    <citation type="submission" date="2020-03" db="EMBL/GenBank/DDBJ databases">
        <authorList>
            <person name="Sun Q."/>
        </authorList>
    </citation>
    <scope>NUCLEOTIDE SEQUENCE [LARGE SCALE GENOMIC DNA]</scope>
    <source>
        <strain evidence="6 7">JC162</strain>
    </source>
</reference>
<comment type="caution">
    <text evidence="6">The sequence shown here is derived from an EMBL/GenBank/DDBJ whole genome shotgun (WGS) entry which is preliminary data.</text>
</comment>
<dbReference type="RefSeq" id="WP_170055685.1">
    <property type="nucleotide sequence ID" value="NZ_JABBKX010000008.1"/>
</dbReference>
<dbReference type="InterPro" id="IPR009057">
    <property type="entry name" value="Homeodomain-like_sf"/>
</dbReference>
<evidence type="ECO:0000313" key="6">
    <source>
        <dbReference type="EMBL" id="NMJ43488.1"/>
    </source>
</evidence>
<dbReference type="PANTHER" id="PTHR47506:SF1">
    <property type="entry name" value="HTH-TYPE TRANSCRIPTIONAL REGULATOR YJDC"/>
    <property type="match status" value="1"/>
</dbReference>
<protein>
    <submittedName>
        <fullName evidence="6">TetR/AcrR family transcriptional regulator</fullName>
    </submittedName>
</protein>
<dbReference type="InterPro" id="IPR001647">
    <property type="entry name" value="HTH_TetR"/>
</dbReference>
<dbReference type="PRINTS" id="PR00455">
    <property type="entry name" value="HTHTETR"/>
</dbReference>
<keyword evidence="1" id="KW-0805">Transcription regulation</keyword>
<evidence type="ECO:0000256" key="3">
    <source>
        <dbReference type="ARBA" id="ARBA00023163"/>
    </source>
</evidence>